<gene>
    <name evidence="5" type="ORF">SAMN05660691_00074</name>
</gene>
<keyword evidence="1" id="KW-0805">Transcription regulation</keyword>
<dbReference type="GO" id="GO:0003677">
    <property type="term" value="F:DNA binding"/>
    <property type="evidence" value="ECO:0007669"/>
    <property type="project" value="InterPro"/>
</dbReference>
<dbReference type="EMBL" id="FNXF01000001">
    <property type="protein sequence ID" value="SEH55312.1"/>
    <property type="molecule type" value="Genomic_DNA"/>
</dbReference>
<reference evidence="6" key="1">
    <citation type="submission" date="2016-10" db="EMBL/GenBank/DDBJ databases">
        <authorList>
            <person name="Varghese N."/>
            <person name="Submissions S."/>
        </authorList>
    </citation>
    <scope>NUCLEOTIDE SEQUENCE [LARGE SCALE GENOMIC DNA]</scope>
    <source>
        <strain evidence="6">DSM 17616</strain>
    </source>
</reference>
<dbReference type="STRING" id="173990.SAMN05660691_00074"/>
<dbReference type="PANTHER" id="PTHR43133">
    <property type="entry name" value="RNA POLYMERASE ECF-TYPE SIGMA FACTO"/>
    <property type="match status" value="1"/>
</dbReference>
<dbReference type="OrthoDB" id="9797134at2"/>
<evidence type="ECO:0000259" key="4">
    <source>
        <dbReference type="Pfam" id="PF08281"/>
    </source>
</evidence>
<evidence type="ECO:0000313" key="6">
    <source>
        <dbReference type="Proteomes" id="UP000199371"/>
    </source>
</evidence>
<dbReference type="InterPro" id="IPR013324">
    <property type="entry name" value="RNA_pol_sigma_r3/r4-like"/>
</dbReference>
<evidence type="ECO:0000256" key="2">
    <source>
        <dbReference type="ARBA" id="ARBA00023082"/>
    </source>
</evidence>
<evidence type="ECO:0000313" key="5">
    <source>
        <dbReference type="EMBL" id="SEH55312.1"/>
    </source>
</evidence>
<feature type="domain" description="RNA polymerase sigma factor 70 region 4 type 2" evidence="4">
    <location>
        <begin position="108"/>
        <end position="157"/>
    </location>
</feature>
<keyword evidence="2" id="KW-0731">Sigma factor</keyword>
<dbReference type="AlphaFoldDB" id="A0A1H6J3S9"/>
<dbReference type="RefSeq" id="WP_092789013.1">
    <property type="nucleotide sequence ID" value="NZ_FNXF01000001.1"/>
</dbReference>
<name>A0A1H6J3S9_9GAMM</name>
<dbReference type="GO" id="GO:0016987">
    <property type="term" value="F:sigma factor activity"/>
    <property type="evidence" value="ECO:0007669"/>
    <property type="project" value="UniProtKB-KW"/>
</dbReference>
<dbReference type="SUPFAM" id="SSF88659">
    <property type="entry name" value="Sigma3 and sigma4 domains of RNA polymerase sigma factors"/>
    <property type="match status" value="1"/>
</dbReference>
<dbReference type="Gene3D" id="1.10.10.10">
    <property type="entry name" value="Winged helix-like DNA-binding domain superfamily/Winged helix DNA-binding domain"/>
    <property type="match status" value="1"/>
</dbReference>
<dbReference type="Pfam" id="PF08281">
    <property type="entry name" value="Sigma70_r4_2"/>
    <property type="match status" value="1"/>
</dbReference>
<dbReference type="InterPro" id="IPR014284">
    <property type="entry name" value="RNA_pol_sigma-70_dom"/>
</dbReference>
<dbReference type="InterPro" id="IPR039425">
    <property type="entry name" value="RNA_pol_sigma-70-like"/>
</dbReference>
<dbReference type="GO" id="GO:0006352">
    <property type="term" value="P:DNA-templated transcription initiation"/>
    <property type="evidence" value="ECO:0007669"/>
    <property type="project" value="InterPro"/>
</dbReference>
<dbReference type="Proteomes" id="UP000199371">
    <property type="component" value="Unassembled WGS sequence"/>
</dbReference>
<keyword evidence="3" id="KW-0804">Transcription</keyword>
<accession>A0A1H6J3S9</accession>
<dbReference type="InterPro" id="IPR036388">
    <property type="entry name" value="WH-like_DNA-bd_sf"/>
</dbReference>
<protein>
    <submittedName>
        <fullName evidence="5">RNA polymerase sigma-70 factor, ECF subfamily</fullName>
    </submittedName>
</protein>
<sequence>MFSRSVSSVNQSEPELHQALKNAAPLARYLEKNASSADAADIFQESIARVLEQARQKPVLNPLAYAFTVARHMLMRLKPLPADQPDELACQSANPEEMASMQQTVALFSQALEVMPALRRQVFVLYRMEGKSRSCIAALLQISEEAVAKHVSRALADIQRQIDRQHTV</sequence>
<dbReference type="InterPro" id="IPR013249">
    <property type="entry name" value="RNA_pol_sigma70_r4_t2"/>
</dbReference>
<proteinExistence type="predicted"/>
<evidence type="ECO:0000256" key="1">
    <source>
        <dbReference type="ARBA" id="ARBA00023015"/>
    </source>
</evidence>
<evidence type="ECO:0000256" key="3">
    <source>
        <dbReference type="ARBA" id="ARBA00023163"/>
    </source>
</evidence>
<dbReference type="NCBIfam" id="TIGR02937">
    <property type="entry name" value="sigma70-ECF"/>
    <property type="match status" value="1"/>
</dbReference>
<keyword evidence="6" id="KW-1185">Reference proteome</keyword>
<organism evidence="5 6">
    <name type="scientific">Rheinheimera pacifica</name>
    <dbReference type="NCBI Taxonomy" id="173990"/>
    <lineage>
        <taxon>Bacteria</taxon>
        <taxon>Pseudomonadati</taxon>
        <taxon>Pseudomonadota</taxon>
        <taxon>Gammaproteobacteria</taxon>
        <taxon>Chromatiales</taxon>
        <taxon>Chromatiaceae</taxon>
        <taxon>Rheinheimera</taxon>
    </lineage>
</organism>
<dbReference type="PANTHER" id="PTHR43133:SF63">
    <property type="entry name" value="RNA POLYMERASE SIGMA FACTOR FECI-RELATED"/>
    <property type="match status" value="1"/>
</dbReference>